<feature type="transmembrane region" description="Helical" evidence="4">
    <location>
        <begin position="121"/>
        <end position="139"/>
    </location>
</feature>
<evidence type="ECO:0000256" key="3">
    <source>
        <dbReference type="SAM" id="Coils"/>
    </source>
</evidence>
<dbReference type="GO" id="GO:0097120">
    <property type="term" value="P:receptor localization to synapse"/>
    <property type="evidence" value="ECO:0007669"/>
    <property type="project" value="TreeGrafter"/>
</dbReference>
<name>A0A8S3RZI4_MYTED</name>
<organism evidence="6 7">
    <name type="scientific">Mytilus edulis</name>
    <name type="common">Blue mussel</name>
    <dbReference type="NCBI Taxonomy" id="6550"/>
    <lineage>
        <taxon>Eukaryota</taxon>
        <taxon>Metazoa</taxon>
        <taxon>Spiralia</taxon>
        <taxon>Lophotrochozoa</taxon>
        <taxon>Mollusca</taxon>
        <taxon>Bivalvia</taxon>
        <taxon>Autobranchia</taxon>
        <taxon>Pteriomorphia</taxon>
        <taxon>Mytilida</taxon>
        <taxon>Mytiloidea</taxon>
        <taxon>Mytilidae</taxon>
        <taxon>Mytilinae</taxon>
        <taxon>Mytilus</taxon>
    </lineage>
</organism>
<reference evidence="6" key="1">
    <citation type="submission" date="2021-03" db="EMBL/GenBank/DDBJ databases">
        <authorList>
            <person name="Bekaert M."/>
        </authorList>
    </citation>
    <scope>NUCLEOTIDE SEQUENCE</scope>
</reference>
<gene>
    <name evidence="6" type="ORF">MEDL_25769</name>
</gene>
<comment type="subcellular location">
    <subcellularLocation>
        <location evidence="1">Membrane</location>
    </subcellularLocation>
</comment>
<feature type="domain" description="PDZ" evidence="5">
    <location>
        <begin position="17"/>
        <end position="92"/>
    </location>
</feature>
<evidence type="ECO:0000313" key="6">
    <source>
        <dbReference type="EMBL" id="CAG2211739.1"/>
    </source>
</evidence>
<dbReference type="EMBL" id="CAJPWZ010001274">
    <property type="protein sequence ID" value="CAG2211739.1"/>
    <property type="molecule type" value="Genomic_DNA"/>
</dbReference>
<dbReference type="Gene3D" id="2.30.42.10">
    <property type="match status" value="1"/>
</dbReference>
<dbReference type="GO" id="GO:0098609">
    <property type="term" value="P:cell-cell adhesion"/>
    <property type="evidence" value="ECO:0007669"/>
    <property type="project" value="TreeGrafter"/>
</dbReference>
<evidence type="ECO:0000256" key="1">
    <source>
        <dbReference type="ARBA" id="ARBA00004370"/>
    </source>
</evidence>
<dbReference type="InterPro" id="IPR050614">
    <property type="entry name" value="Synaptic_Scaffolding_LAP-MAGUK"/>
</dbReference>
<comment type="caution">
    <text evidence="6">The sequence shown here is derived from an EMBL/GenBank/DDBJ whole genome shotgun (WGS) entry which is preliminary data.</text>
</comment>
<keyword evidence="4" id="KW-1133">Transmembrane helix</keyword>
<dbReference type="GO" id="GO:0019901">
    <property type="term" value="F:protein kinase binding"/>
    <property type="evidence" value="ECO:0007669"/>
    <property type="project" value="TreeGrafter"/>
</dbReference>
<evidence type="ECO:0000256" key="4">
    <source>
        <dbReference type="SAM" id="Phobius"/>
    </source>
</evidence>
<dbReference type="GO" id="GO:0016323">
    <property type="term" value="C:basolateral plasma membrane"/>
    <property type="evidence" value="ECO:0007669"/>
    <property type="project" value="TreeGrafter"/>
</dbReference>
<sequence>MFPRPKRGRHYICWDNQLSLKKNQLPRGPNGLGFNIRGGIDVPHLKNDHGIFVTKIRDIGTAYEDGRLKEGDKILEVNGEDLRNVSHNEAVQKKLKELELLDKELNLKAKEAAENSSSSRIWTALGVSVVVIAGSLFLAKKYNKLPDLLNIKLPSSWSS</sequence>
<keyword evidence="2 4" id="KW-0472">Membrane</keyword>
<dbReference type="InterPro" id="IPR001478">
    <property type="entry name" value="PDZ"/>
</dbReference>
<dbReference type="PANTHER" id="PTHR23119:SF51">
    <property type="entry name" value="DISKS LARGE 1 TUMOR SUPPRESSOR PROTEIN"/>
    <property type="match status" value="1"/>
</dbReference>
<evidence type="ECO:0000256" key="2">
    <source>
        <dbReference type="ARBA" id="ARBA00023136"/>
    </source>
</evidence>
<accession>A0A8S3RZI4</accession>
<dbReference type="SUPFAM" id="SSF50156">
    <property type="entry name" value="PDZ domain-like"/>
    <property type="match status" value="1"/>
</dbReference>
<dbReference type="OrthoDB" id="123971at2759"/>
<dbReference type="Pfam" id="PF00595">
    <property type="entry name" value="PDZ"/>
    <property type="match status" value="1"/>
</dbReference>
<dbReference type="Proteomes" id="UP000683360">
    <property type="component" value="Unassembled WGS sequence"/>
</dbReference>
<evidence type="ECO:0000313" key="7">
    <source>
        <dbReference type="Proteomes" id="UP000683360"/>
    </source>
</evidence>
<keyword evidence="4" id="KW-0812">Transmembrane</keyword>
<proteinExistence type="predicted"/>
<feature type="coiled-coil region" evidence="3">
    <location>
        <begin position="88"/>
        <end position="115"/>
    </location>
</feature>
<evidence type="ECO:0000259" key="5">
    <source>
        <dbReference type="PROSITE" id="PS50106"/>
    </source>
</evidence>
<dbReference type="PROSITE" id="PS50106">
    <property type="entry name" value="PDZ"/>
    <property type="match status" value="1"/>
</dbReference>
<dbReference type="GO" id="GO:0045197">
    <property type="term" value="P:establishment or maintenance of epithelial cell apical/basal polarity"/>
    <property type="evidence" value="ECO:0007669"/>
    <property type="project" value="TreeGrafter"/>
</dbReference>
<dbReference type="PANTHER" id="PTHR23119">
    <property type="entry name" value="DISCS LARGE"/>
    <property type="match status" value="1"/>
</dbReference>
<keyword evidence="7" id="KW-1185">Reference proteome</keyword>
<dbReference type="GO" id="GO:0030054">
    <property type="term" value="C:cell junction"/>
    <property type="evidence" value="ECO:0007669"/>
    <property type="project" value="TreeGrafter"/>
</dbReference>
<dbReference type="SMART" id="SM00228">
    <property type="entry name" value="PDZ"/>
    <property type="match status" value="1"/>
</dbReference>
<dbReference type="GO" id="GO:0043113">
    <property type="term" value="P:receptor clustering"/>
    <property type="evidence" value="ECO:0007669"/>
    <property type="project" value="TreeGrafter"/>
</dbReference>
<keyword evidence="3" id="KW-0175">Coiled coil</keyword>
<dbReference type="AlphaFoldDB" id="A0A8S3RZI4"/>
<protein>
    <submittedName>
        <fullName evidence="6">SYNJ2BP</fullName>
    </submittedName>
</protein>
<dbReference type="InterPro" id="IPR036034">
    <property type="entry name" value="PDZ_sf"/>
</dbReference>